<gene>
    <name evidence="3" type="ORF">MKW98_003944</name>
</gene>
<dbReference type="Proteomes" id="UP001202328">
    <property type="component" value="Unassembled WGS sequence"/>
</dbReference>
<dbReference type="EMBL" id="JAJJMB010009474">
    <property type="protein sequence ID" value="KAI3913465.1"/>
    <property type="molecule type" value="Genomic_DNA"/>
</dbReference>
<comment type="caution">
    <text evidence="3">The sequence shown here is derived from an EMBL/GenBank/DDBJ whole genome shotgun (WGS) entry which is preliminary data.</text>
</comment>
<evidence type="ECO:0000256" key="1">
    <source>
        <dbReference type="ARBA" id="ARBA00005960"/>
    </source>
</evidence>
<comment type="similarity">
    <text evidence="1">Belongs to the LEA type 2 family.</text>
</comment>
<evidence type="ECO:0000313" key="4">
    <source>
        <dbReference type="Proteomes" id="UP001202328"/>
    </source>
</evidence>
<dbReference type="Gene3D" id="2.60.40.1820">
    <property type="match status" value="1"/>
</dbReference>
<dbReference type="GO" id="GO:0009269">
    <property type="term" value="P:response to desiccation"/>
    <property type="evidence" value="ECO:0007669"/>
    <property type="project" value="InterPro"/>
</dbReference>
<evidence type="ECO:0000313" key="3">
    <source>
        <dbReference type="EMBL" id="KAI3913465.1"/>
    </source>
</evidence>
<protein>
    <recommendedName>
        <fullName evidence="2">Water stress and hypersensitive response domain-containing protein</fullName>
    </recommendedName>
</protein>
<keyword evidence="4" id="KW-1185">Reference proteome</keyword>
<proteinExistence type="inferred from homology"/>
<dbReference type="PANTHER" id="PTHR31459:SF19">
    <property type="entry name" value="DESICCATION-RELATED PROTEIN LEA14-RELATED"/>
    <property type="match status" value="1"/>
</dbReference>
<accession>A0AAD4XHM3</accession>
<dbReference type="PANTHER" id="PTHR31459">
    <property type="match status" value="1"/>
</dbReference>
<dbReference type="InterPro" id="IPR004864">
    <property type="entry name" value="LEA_2"/>
</dbReference>
<organism evidence="3 4">
    <name type="scientific">Papaver atlanticum</name>
    <dbReference type="NCBI Taxonomy" id="357466"/>
    <lineage>
        <taxon>Eukaryota</taxon>
        <taxon>Viridiplantae</taxon>
        <taxon>Streptophyta</taxon>
        <taxon>Embryophyta</taxon>
        <taxon>Tracheophyta</taxon>
        <taxon>Spermatophyta</taxon>
        <taxon>Magnoliopsida</taxon>
        <taxon>Ranunculales</taxon>
        <taxon>Papaveraceae</taxon>
        <taxon>Papaveroideae</taxon>
        <taxon>Papaver</taxon>
    </lineage>
</organism>
<dbReference type="SUPFAM" id="SSF117070">
    <property type="entry name" value="LEA14-like"/>
    <property type="match status" value="1"/>
</dbReference>
<sequence length="205" mass="22697">MAELNEQKNTVSDYIEKAKSVAKKAKNLVVENIENKVNALTKKPETDLETKEDNANSVTVIAKVSVNNPYNIDISIVKATYDFSYGDHGKKVNGVLQDQGKLKAKTKNMIDVRVKVPHSNLTSPGNDHMADIDYRLSMNLTIEIPVIGLVIIPVSGKGKFARPRTTMSDFLIDQAGLQNEILDEMTEAEVVKQEAANQKKVAFRP</sequence>
<feature type="domain" description="Water stress and hypersensitive response" evidence="2">
    <location>
        <begin position="43"/>
        <end position="159"/>
    </location>
</feature>
<dbReference type="InterPro" id="IPR013990">
    <property type="entry name" value="WHy-dom"/>
</dbReference>
<dbReference type="InterPro" id="IPR045043">
    <property type="entry name" value="Lea14-like"/>
</dbReference>
<reference evidence="3" key="1">
    <citation type="submission" date="2022-04" db="EMBL/GenBank/DDBJ databases">
        <title>A functionally conserved STORR gene fusion in Papaver species that diverged 16.8 million years ago.</title>
        <authorList>
            <person name="Catania T."/>
        </authorList>
    </citation>
    <scope>NUCLEOTIDE SEQUENCE</scope>
    <source>
        <strain evidence="3">S-188037</strain>
    </source>
</reference>
<dbReference type="Pfam" id="PF03168">
    <property type="entry name" value="LEA_2"/>
    <property type="match status" value="1"/>
</dbReference>
<dbReference type="SMART" id="SM00769">
    <property type="entry name" value="WHy"/>
    <property type="match status" value="1"/>
</dbReference>
<dbReference type="GO" id="GO:0005829">
    <property type="term" value="C:cytosol"/>
    <property type="evidence" value="ECO:0007669"/>
    <property type="project" value="TreeGrafter"/>
</dbReference>
<dbReference type="AlphaFoldDB" id="A0AAD4XHM3"/>
<evidence type="ECO:0000259" key="2">
    <source>
        <dbReference type="SMART" id="SM00769"/>
    </source>
</evidence>
<name>A0AAD4XHM3_9MAGN</name>